<feature type="region of interest" description="Disordered" evidence="1">
    <location>
        <begin position="36"/>
        <end position="69"/>
    </location>
</feature>
<gene>
    <name evidence="2" type="ORF">J4Q44_G00081470</name>
</gene>
<name>A0AAN8R1Q4_9TELE</name>
<evidence type="ECO:0000313" key="3">
    <source>
        <dbReference type="Proteomes" id="UP001356427"/>
    </source>
</evidence>
<protein>
    <submittedName>
        <fullName evidence="2">Uncharacterized protein</fullName>
    </submittedName>
</protein>
<dbReference type="AlphaFoldDB" id="A0AAN8R1Q4"/>
<accession>A0AAN8R1Q4</accession>
<evidence type="ECO:0000256" key="1">
    <source>
        <dbReference type="SAM" id="MobiDB-lite"/>
    </source>
</evidence>
<dbReference type="Proteomes" id="UP001356427">
    <property type="component" value="Unassembled WGS sequence"/>
</dbReference>
<dbReference type="EMBL" id="JAGTTL010000006">
    <property type="protein sequence ID" value="KAK6321171.1"/>
    <property type="molecule type" value="Genomic_DNA"/>
</dbReference>
<keyword evidence="3" id="KW-1185">Reference proteome</keyword>
<proteinExistence type="predicted"/>
<organism evidence="2 3">
    <name type="scientific">Coregonus suidteri</name>
    <dbReference type="NCBI Taxonomy" id="861788"/>
    <lineage>
        <taxon>Eukaryota</taxon>
        <taxon>Metazoa</taxon>
        <taxon>Chordata</taxon>
        <taxon>Craniata</taxon>
        <taxon>Vertebrata</taxon>
        <taxon>Euteleostomi</taxon>
        <taxon>Actinopterygii</taxon>
        <taxon>Neopterygii</taxon>
        <taxon>Teleostei</taxon>
        <taxon>Protacanthopterygii</taxon>
        <taxon>Salmoniformes</taxon>
        <taxon>Salmonidae</taxon>
        <taxon>Coregoninae</taxon>
        <taxon>Coregonus</taxon>
    </lineage>
</organism>
<sequence length="116" mass="13028">MDALLLLYQECSSPDLMNIEYVANFVNKSLPPFVPTLRAEDDNSNFEEPLEKPRSRRADAQRDPLRPGFQGQDLPCLGWFFSRALTALAKSEAVASCLNSPAKTNSMEKKLHIKSK</sequence>
<feature type="compositionally biased region" description="Basic and acidic residues" evidence="1">
    <location>
        <begin position="49"/>
        <end position="65"/>
    </location>
</feature>
<evidence type="ECO:0000313" key="2">
    <source>
        <dbReference type="EMBL" id="KAK6321171.1"/>
    </source>
</evidence>
<reference evidence="2 3" key="1">
    <citation type="submission" date="2021-04" db="EMBL/GenBank/DDBJ databases">
        <authorList>
            <person name="De Guttry C."/>
            <person name="Zahm M."/>
            <person name="Klopp C."/>
            <person name="Cabau C."/>
            <person name="Louis A."/>
            <person name="Berthelot C."/>
            <person name="Parey E."/>
            <person name="Roest Crollius H."/>
            <person name="Montfort J."/>
            <person name="Robinson-Rechavi M."/>
            <person name="Bucao C."/>
            <person name="Bouchez O."/>
            <person name="Gislard M."/>
            <person name="Lluch J."/>
            <person name="Milhes M."/>
            <person name="Lampietro C."/>
            <person name="Lopez Roques C."/>
            <person name="Donnadieu C."/>
            <person name="Braasch I."/>
            <person name="Desvignes T."/>
            <person name="Postlethwait J."/>
            <person name="Bobe J."/>
            <person name="Wedekind C."/>
            <person name="Guiguen Y."/>
        </authorList>
    </citation>
    <scope>NUCLEOTIDE SEQUENCE [LARGE SCALE GENOMIC DNA]</scope>
    <source>
        <strain evidence="2">Cs_M1</strain>
        <tissue evidence="2">Blood</tissue>
    </source>
</reference>
<comment type="caution">
    <text evidence="2">The sequence shown here is derived from an EMBL/GenBank/DDBJ whole genome shotgun (WGS) entry which is preliminary data.</text>
</comment>